<feature type="compositionally biased region" description="Basic residues" evidence="1">
    <location>
        <begin position="40"/>
        <end position="53"/>
    </location>
</feature>
<sequence>MPHKIASIRNFEGIFSSVPASTRVLNRPRQPRRGGPTLRQHLHRRLSRPGSKH</sequence>
<reference evidence="2" key="1">
    <citation type="submission" date="2022-03" db="EMBL/GenBank/DDBJ databases">
        <authorList>
            <person name="Sayadi A."/>
        </authorList>
    </citation>
    <scope>NUCLEOTIDE SEQUENCE</scope>
</reference>
<evidence type="ECO:0000256" key="1">
    <source>
        <dbReference type="SAM" id="MobiDB-lite"/>
    </source>
</evidence>
<protein>
    <submittedName>
        <fullName evidence="2">Uncharacterized protein</fullName>
    </submittedName>
</protein>
<dbReference type="Proteomes" id="UP001152888">
    <property type="component" value="Unassembled WGS sequence"/>
</dbReference>
<organism evidence="2 3">
    <name type="scientific">Acanthoscelides obtectus</name>
    <name type="common">Bean weevil</name>
    <name type="synonym">Bruchus obtectus</name>
    <dbReference type="NCBI Taxonomy" id="200917"/>
    <lineage>
        <taxon>Eukaryota</taxon>
        <taxon>Metazoa</taxon>
        <taxon>Ecdysozoa</taxon>
        <taxon>Arthropoda</taxon>
        <taxon>Hexapoda</taxon>
        <taxon>Insecta</taxon>
        <taxon>Pterygota</taxon>
        <taxon>Neoptera</taxon>
        <taxon>Endopterygota</taxon>
        <taxon>Coleoptera</taxon>
        <taxon>Polyphaga</taxon>
        <taxon>Cucujiformia</taxon>
        <taxon>Chrysomeloidea</taxon>
        <taxon>Chrysomelidae</taxon>
        <taxon>Bruchinae</taxon>
        <taxon>Bruchini</taxon>
        <taxon>Acanthoscelides</taxon>
    </lineage>
</organism>
<name>A0A9P0L4M0_ACAOB</name>
<accession>A0A9P0L4M0</accession>
<evidence type="ECO:0000313" key="2">
    <source>
        <dbReference type="EMBL" id="CAH1990698.1"/>
    </source>
</evidence>
<evidence type="ECO:0000313" key="3">
    <source>
        <dbReference type="Proteomes" id="UP001152888"/>
    </source>
</evidence>
<dbReference type="AlphaFoldDB" id="A0A9P0L4M0"/>
<comment type="caution">
    <text evidence="2">The sequence shown here is derived from an EMBL/GenBank/DDBJ whole genome shotgun (WGS) entry which is preliminary data.</text>
</comment>
<keyword evidence="3" id="KW-1185">Reference proteome</keyword>
<proteinExistence type="predicted"/>
<gene>
    <name evidence="2" type="ORF">ACAOBT_LOCUS19828</name>
</gene>
<feature type="region of interest" description="Disordered" evidence="1">
    <location>
        <begin position="20"/>
        <end position="53"/>
    </location>
</feature>
<dbReference type="EMBL" id="CAKOFQ010007095">
    <property type="protein sequence ID" value="CAH1990698.1"/>
    <property type="molecule type" value="Genomic_DNA"/>
</dbReference>